<keyword evidence="2" id="KW-1185">Reference proteome</keyword>
<organism evidence="1 2">
    <name type="scientific">Cichorium intybus</name>
    <name type="common">Chicory</name>
    <dbReference type="NCBI Taxonomy" id="13427"/>
    <lineage>
        <taxon>Eukaryota</taxon>
        <taxon>Viridiplantae</taxon>
        <taxon>Streptophyta</taxon>
        <taxon>Embryophyta</taxon>
        <taxon>Tracheophyta</taxon>
        <taxon>Spermatophyta</taxon>
        <taxon>Magnoliopsida</taxon>
        <taxon>eudicotyledons</taxon>
        <taxon>Gunneridae</taxon>
        <taxon>Pentapetalae</taxon>
        <taxon>asterids</taxon>
        <taxon>campanulids</taxon>
        <taxon>Asterales</taxon>
        <taxon>Asteraceae</taxon>
        <taxon>Cichorioideae</taxon>
        <taxon>Cichorieae</taxon>
        <taxon>Cichoriinae</taxon>
        <taxon>Cichorium</taxon>
    </lineage>
</organism>
<sequence>MAGSSSMERNANIQRYNTLMEDATKRQRTSAPSSEFGNYMTSNFLSHFTVEEFHNFDILAWWKENEPQFPILAVMARDLLIVQASTDYLDGVERIQHCVSLEGELLPPVKEYIHEEEVAMEISPTMTELDEGEVEELSD</sequence>
<reference evidence="1 2" key="2">
    <citation type="journal article" date="2022" name="Mol. Ecol. Resour.">
        <title>The genomes of chicory, endive, great burdock and yacon provide insights into Asteraceae paleo-polyploidization history and plant inulin production.</title>
        <authorList>
            <person name="Fan W."/>
            <person name="Wang S."/>
            <person name="Wang H."/>
            <person name="Wang A."/>
            <person name="Jiang F."/>
            <person name="Liu H."/>
            <person name="Zhao H."/>
            <person name="Xu D."/>
            <person name="Zhang Y."/>
        </authorList>
    </citation>
    <scope>NUCLEOTIDE SEQUENCE [LARGE SCALE GENOMIC DNA]</scope>
    <source>
        <strain evidence="2">cv. Punajuju</strain>
        <tissue evidence="1">Leaves</tissue>
    </source>
</reference>
<protein>
    <submittedName>
        <fullName evidence="1">Uncharacterized protein</fullName>
    </submittedName>
</protein>
<reference evidence="2" key="1">
    <citation type="journal article" date="2022" name="Mol. Ecol. Resour.">
        <title>The genomes of chicory, endive, great burdock and yacon provide insights into Asteraceae palaeo-polyploidization history and plant inulin production.</title>
        <authorList>
            <person name="Fan W."/>
            <person name="Wang S."/>
            <person name="Wang H."/>
            <person name="Wang A."/>
            <person name="Jiang F."/>
            <person name="Liu H."/>
            <person name="Zhao H."/>
            <person name="Xu D."/>
            <person name="Zhang Y."/>
        </authorList>
    </citation>
    <scope>NUCLEOTIDE SEQUENCE [LARGE SCALE GENOMIC DNA]</scope>
    <source>
        <strain evidence="2">cv. Punajuju</strain>
    </source>
</reference>
<name>A0ACB9H114_CICIN</name>
<evidence type="ECO:0000313" key="2">
    <source>
        <dbReference type="Proteomes" id="UP001055811"/>
    </source>
</evidence>
<gene>
    <name evidence="1" type="ORF">L2E82_01818</name>
</gene>
<proteinExistence type="predicted"/>
<dbReference type="EMBL" id="CM042009">
    <property type="protein sequence ID" value="KAI3789033.1"/>
    <property type="molecule type" value="Genomic_DNA"/>
</dbReference>
<comment type="caution">
    <text evidence="1">The sequence shown here is derived from an EMBL/GenBank/DDBJ whole genome shotgun (WGS) entry which is preliminary data.</text>
</comment>
<evidence type="ECO:0000313" key="1">
    <source>
        <dbReference type="EMBL" id="KAI3789033.1"/>
    </source>
</evidence>
<accession>A0ACB9H114</accession>
<dbReference type="Proteomes" id="UP001055811">
    <property type="component" value="Linkage Group LG01"/>
</dbReference>